<feature type="active site" description="Proton acceptor" evidence="12">
    <location>
        <position position="315"/>
    </location>
</feature>
<evidence type="ECO:0000256" key="7">
    <source>
        <dbReference type="ARBA" id="ARBA00022801"/>
    </source>
</evidence>
<evidence type="ECO:0000256" key="1">
    <source>
        <dbReference type="ARBA" id="ARBA00004853"/>
    </source>
</evidence>
<accession>A0A9J7ARM0</accession>
<feature type="binding site" evidence="12">
    <location>
        <position position="256"/>
    </location>
    <ligand>
        <name>Zn(2+)</name>
        <dbReference type="ChEBI" id="CHEBI:29105"/>
        <note>catalytic</note>
    </ligand>
</feature>
<dbReference type="Pfam" id="PF00925">
    <property type="entry name" value="GTP_cyclohydro2"/>
    <property type="match status" value="1"/>
</dbReference>
<dbReference type="GO" id="GO:0005525">
    <property type="term" value="F:GTP binding"/>
    <property type="evidence" value="ECO:0007669"/>
    <property type="project" value="UniProtKB-KW"/>
</dbReference>
<feature type="binding site" evidence="12">
    <location>
        <position position="254"/>
    </location>
    <ligand>
        <name>Zn(2+)</name>
        <dbReference type="ChEBI" id="CHEBI:29105"/>
        <note>catalytic</note>
    </ligand>
</feature>
<proteinExistence type="inferred from homology"/>
<dbReference type="GO" id="GO:0003935">
    <property type="term" value="F:GTP cyclohydrolase II activity"/>
    <property type="evidence" value="ECO:0007669"/>
    <property type="project" value="UniProtKB-UniRule"/>
</dbReference>
<dbReference type="Proteomes" id="UP001060336">
    <property type="component" value="Chromosome"/>
</dbReference>
<evidence type="ECO:0000259" key="13">
    <source>
        <dbReference type="Pfam" id="PF00925"/>
    </source>
</evidence>
<evidence type="ECO:0000256" key="2">
    <source>
        <dbReference type="ARBA" id="ARBA00005520"/>
    </source>
</evidence>
<dbReference type="FunFam" id="3.40.50.10990:FF:000001">
    <property type="entry name" value="Riboflavin biosynthesis protein RibBA"/>
    <property type="match status" value="1"/>
</dbReference>
<feature type="active site" description="Nucleophile" evidence="12">
    <location>
        <position position="317"/>
    </location>
</feature>
<dbReference type="PANTHER" id="PTHR21327">
    <property type="entry name" value="GTP CYCLOHYDROLASE II-RELATED"/>
    <property type="match status" value="1"/>
</dbReference>
<dbReference type="GO" id="GO:0008270">
    <property type="term" value="F:zinc ion binding"/>
    <property type="evidence" value="ECO:0007669"/>
    <property type="project" value="UniProtKB-UniRule"/>
</dbReference>
<dbReference type="PIRSF" id="PIRSF001259">
    <property type="entry name" value="RibA"/>
    <property type="match status" value="1"/>
</dbReference>
<dbReference type="InterPro" id="IPR000926">
    <property type="entry name" value="RibA"/>
</dbReference>
<reference evidence="14" key="1">
    <citation type="submission" date="2022-08" db="EMBL/GenBank/DDBJ databases">
        <title>Nisaea acidiphila sp. nov., isolated from a marine algal debris and emended description of the genus Nisaea Urios et al. 2008.</title>
        <authorList>
            <person name="Kwon K."/>
        </authorList>
    </citation>
    <scope>NUCLEOTIDE SEQUENCE</scope>
    <source>
        <strain evidence="14">MEBiC11861</strain>
    </source>
</reference>
<keyword evidence="9 12" id="KW-0342">GTP-binding</keyword>
<feature type="binding site" evidence="12">
    <location>
        <position position="343"/>
    </location>
    <ligand>
        <name>GTP</name>
        <dbReference type="ChEBI" id="CHEBI:37565"/>
    </ligand>
</feature>
<dbReference type="GO" id="GO:0005829">
    <property type="term" value="C:cytosol"/>
    <property type="evidence" value="ECO:0007669"/>
    <property type="project" value="TreeGrafter"/>
</dbReference>
<comment type="similarity">
    <text evidence="12">Belongs to the GTP cyclohydrolase II family.</text>
</comment>
<comment type="cofactor">
    <cofactor evidence="12">
        <name>Zn(2+)</name>
        <dbReference type="ChEBI" id="CHEBI:29105"/>
    </cofactor>
    <text evidence="12">Binds 1 zinc ion per subunit.</text>
</comment>
<keyword evidence="8 12" id="KW-0862">Zinc</keyword>
<comment type="similarity">
    <text evidence="2">In the N-terminal section; belongs to the DHBP synthase family.</text>
</comment>
<gene>
    <name evidence="12 14" type="primary">ribA</name>
    <name evidence="14" type="ORF">NUH88_11050</name>
</gene>
<feature type="binding site" evidence="12">
    <location>
        <begin position="281"/>
        <end position="283"/>
    </location>
    <ligand>
        <name>GTP</name>
        <dbReference type="ChEBI" id="CHEBI:37565"/>
    </ligand>
</feature>
<dbReference type="Gene3D" id="3.40.50.10990">
    <property type="entry name" value="GTP cyclohydrolase II"/>
    <property type="match status" value="1"/>
</dbReference>
<dbReference type="NCBIfam" id="NF001591">
    <property type="entry name" value="PRK00393.1"/>
    <property type="match status" value="1"/>
</dbReference>
<dbReference type="HAMAP" id="MF_00179">
    <property type="entry name" value="RibA"/>
    <property type="match status" value="1"/>
</dbReference>
<dbReference type="Gene3D" id="3.90.870.10">
    <property type="entry name" value="DHBP synthase"/>
    <property type="match status" value="1"/>
</dbReference>
<dbReference type="GO" id="GO:0009231">
    <property type="term" value="P:riboflavin biosynthetic process"/>
    <property type="evidence" value="ECO:0007669"/>
    <property type="project" value="UniProtKB-UniRule"/>
</dbReference>
<evidence type="ECO:0000256" key="8">
    <source>
        <dbReference type="ARBA" id="ARBA00022833"/>
    </source>
</evidence>
<evidence type="ECO:0000256" key="6">
    <source>
        <dbReference type="ARBA" id="ARBA00022741"/>
    </source>
</evidence>
<dbReference type="KEGG" id="naci:NUH88_11050"/>
<sequence length="383" mass="40889">MEDTQPLAGGKAAASTQTSVDRAISELRRGGLVLLHGSADESVLLVLAAEMANEVALAAMVRLAGSLPSVIVPKNRARDITGNETIPPYSSMALPHGVDAALVRQIADPLFEPEKLGTLRQSLTIVPVRAGRLGPASVQLSKWARLLPSVVVARVSDVKAAEAARWAHASGLLSLSASDVEGYVEASARRLSRVATARVPLADAENSRIVAFRPADGGEEHLAIIVGDPDLEAPVLVRLHSECLTGDLLGSLRCDCGDQLRGALKEIGSQGSGILLYLAQEGRDIGLINKLRAYQLQDLGSDTVDANEQLGFEADERVYLTAAEMLRQLGVRSVRLMTNNPEKISQLRNSGVDVVERVAHIFPSNSHNEGYLRTKASRTGHLF</sequence>
<feature type="binding site" evidence="12">
    <location>
        <position position="303"/>
    </location>
    <ligand>
        <name>GTP</name>
        <dbReference type="ChEBI" id="CHEBI:37565"/>
    </ligand>
</feature>
<feature type="binding site" evidence="12">
    <location>
        <position position="243"/>
    </location>
    <ligand>
        <name>Zn(2+)</name>
        <dbReference type="ChEBI" id="CHEBI:29105"/>
        <note>catalytic</note>
    </ligand>
</feature>
<feature type="binding site" evidence="12">
    <location>
        <position position="259"/>
    </location>
    <ligand>
        <name>GTP</name>
        <dbReference type="ChEBI" id="CHEBI:37565"/>
    </ligand>
</feature>
<dbReference type="InterPro" id="IPR017945">
    <property type="entry name" value="DHBP_synth_RibB-like_a/b_dom"/>
</dbReference>
<dbReference type="EC" id="3.5.4.25" evidence="12"/>
<evidence type="ECO:0000256" key="10">
    <source>
        <dbReference type="ARBA" id="ARBA00043932"/>
    </source>
</evidence>
<dbReference type="RefSeq" id="WP_257766466.1">
    <property type="nucleotide sequence ID" value="NZ_CP102480.1"/>
</dbReference>
<dbReference type="EMBL" id="CP102480">
    <property type="protein sequence ID" value="UUX47957.1"/>
    <property type="molecule type" value="Genomic_DNA"/>
</dbReference>
<organism evidence="14 15">
    <name type="scientific">Nisaea acidiphila</name>
    <dbReference type="NCBI Taxonomy" id="1862145"/>
    <lineage>
        <taxon>Bacteria</taxon>
        <taxon>Pseudomonadati</taxon>
        <taxon>Pseudomonadota</taxon>
        <taxon>Alphaproteobacteria</taxon>
        <taxon>Rhodospirillales</taxon>
        <taxon>Thalassobaculaceae</taxon>
        <taxon>Nisaea</taxon>
    </lineage>
</organism>
<evidence type="ECO:0000256" key="12">
    <source>
        <dbReference type="HAMAP-Rule" id="MF_00179"/>
    </source>
</evidence>
<evidence type="ECO:0000313" key="15">
    <source>
        <dbReference type="Proteomes" id="UP001060336"/>
    </source>
</evidence>
<protein>
    <recommendedName>
        <fullName evidence="12">GTP cyclohydrolase-2</fullName>
        <ecNumber evidence="12">3.5.4.25</ecNumber>
    </recommendedName>
    <alternativeName>
        <fullName evidence="12">GTP cyclohydrolase II</fullName>
    </alternativeName>
</protein>
<comment type="similarity">
    <text evidence="3">In the C-terminal section; belongs to the GTP cyclohydrolase II family.</text>
</comment>
<comment type="pathway">
    <text evidence="1 12">Cofactor biosynthesis; riboflavin biosynthesis; 5-amino-6-(D-ribitylamino)uracil from GTP: step 1/4.</text>
</comment>
<comment type="catalytic activity">
    <reaction evidence="11 12">
        <text>GTP + 4 H2O = 2,5-diamino-6-hydroxy-4-(5-phosphoribosylamino)-pyrimidine + formate + 2 phosphate + 3 H(+)</text>
        <dbReference type="Rhea" id="RHEA:23704"/>
        <dbReference type="ChEBI" id="CHEBI:15377"/>
        <dbReference type="ChEBI" id="CHEBI:15378"/>
        <dbReference type="ChEBI" id="CHEBI:15740"/>
        <dbReference type="ChEBI" id="CHEBI:37565"/>
        <dbReference type="ChEBI" id="CHEBI:43474"/>
        <dbReference type="ChEBI" id="CHEBI:58614"/>
        <dbReference type="EC" id="3.5.4.25"/>
    </reaction>
</comment>
<feature type="binding site" evidence="12">
    <location>
        <position position="338"/>
    </location>
    <ligand>
        <name>GTP</name>
        <dbReference type="ChEBI" id="CHEBI:37565"/>
    </ligand>
</feature>
<evidence type="ECO:0000256" key="4">
    <source>
        <dbReference type="ARBA" id="ARBA00022619"/>
    </source>
</evidence>
<evidence type="ECO:0000256" key="3">
    <source>
        <dbReference type="ARBA" id="ARBA00008976"/>
    </source>
</evidence>
<keyword evidence="15" id="KW-1185">Reference proteome</keyword>
<evidence type="ECO:0000256" key="9">
    <source>
        <dbReference type="ARBA" id="ARBA00023134"/>
    </source>
</evidence>
<dbReference type="InterPro" id="IPR036144">
    <property type="entry name" value="RibA-like_sf"/>
</dbReference>
<feature type="domain" description="GTP cyclohydrolase II" evidence="13">
    <location>
        <begin position="193"/>
        <end position="358"/>
    </location>
</feature>
<evidence type="ECO:0000256" key="11">
    <source>
        <dbReference type="ARBA" id="ARBA00049295"/>
    </source>
</evidence>
<dbReference type="GO" id="GO:0008686">
    <property type="term" value="F:3,4-dihydroxy-2-butanone-4-phosphate synthase activity"/>
    <property type="evidence" value="ECO:0007669"/>
    <property type="project" value="TreeGrafter"/>
</dbReference>
<dbReference type="SUPFAM" id="SSF55821">
    <property type="entry name" value="YrdC/RibB"/>
    <property type="match status" value="1"/>
</dbReference>
<dbReference type="NCBIfam" id="TIGR00505">
    <property type="entry name" value="ribA"/>
    <property type="match status" value="1"/>
</dbReference>
<dbReference type="SUPFAM" id="SSF142695">
    <property type="entry name" value="RibA-like"/>
    <property type="match status" value="1"/>
</dbReference>
<dbReference type="CDD" id="cd00641">
    <property type="entry name" value="GTP_cyclohydro2"/>
    <property type="match status" value="1"/>
</dbReference>
<evidence type="ECO:0000256" key="5">
    <source>
        <dbReference type="ARBA" id="ARBA00022723"/>
    </source>
</evidence>
<keyword evidence="6 12" id="KW-0547">Nucleotide-binding</keyword>
<feature type="binding site" evidence="12">
    <location>
        <begin position="238"/>
        <end position="242"/>
    </location>
    <ligand>
        <name>GTP</name>
        <dbReference type="ChEBI" id="CHEBI:37565"/>
    </ligand>
</feature>
<dbReference type="PANTHER" id="PTHR21327:SF18">
    <property type="entry name" value="3,4-DIHYDROXY-2-BUTANONE 4-PHOSPHATE SYNTHASE"/>
    <property type="match status" value="1"/>
</dbReference>
<dbReference type="InterPro" id="IPR032677">
    <property type="entry name" value="GTP_cyclohydro_II"/>
</dbReference>
<keyword evidence="7 12" id="KW-0378">Hydrolase</keyword>
<name>A0A9J7ARM0_9PROT</name>
<keyword evidence="5 12" id="KW-0479">Metal-binding</keyword>
<evidence type="ECO:0000313" key="14">
    <source>
        <dbReference type="EMBL" id="UUX47957.1"/>
    </source>
</evidence>
<keyword evidence="4 12" id="KW-0686">Riboflavin biosynthesis</keyword>
<dbReference type="AlphaFoldDB" id="A0A9J7ARM0"/>
<comment type="function">
    <text evidence="10 12">Catalyzes the conversion of GTP to 2,5-diamino-6-ribosylamino-4(3H)-pyrimidinone 5'-phosphate (DARP), formate and pyrophosphate.</text>
</comment>